<evidence type="ECO:0000256" key="1">
    <source>
        <dbReference type="SAM" id="Phobius"/>
    </source>
</evidence>
<feature type="transmembrane region" description="Helical" evidence="1">
    <location>
        <begin position="147"/>
        <end position="168"/>
    </location>
</feature>
<name>A0A173TYY1_9FIRM</name>
<dbReference type="Proteomes" id="UP000095597">
    <property type="component" value="Unassembled WGS sequence"/>
</dbReference>
<dbReference type="RefSeq" id="WP_055214437.1">
    <property type="nucleotide sequence ID" value="NZ_CYXO01000010.1"/>
</dbReference>
<evidence type="ECO:0000313" key="2">
    <source>
        <dbReference type="EMBL" id="CUN07804.1"/>
    </source>
</evidence>
<feature type="transmembrane region" description="Helical" evidence="1">
    <location>
        <begin position="90"/>
        <end position="108"/>
    </location>
</feature>
<keyword evidence="1" id="KW-0472">Membrane</keyword>
<dbReference type="EMBL" id="CYXO01000010">
    <property type="protein sequence ID" value="CUN07804.1"/>
    <property type="molecule type" value="Genomic_DNA"/>
</dbReference>
<proteinExistence type="predicted"/>
<dbReference type="OrthoDB" id="1976276at2"/>
<reference evidence="2 3" key="1">
    <citation type="submission" date="2015-09" db="EMBL/GenBank/DDBJ databases">
        <authorList>
            <consortium name="Pathogen Informatics"/>
        </authorList>
    </citation>
    <scope>NUCLEOTIDE SEQUENCE [LARGE SCALE GENOMIC DNA]</scope>
    <source>
        <strain evidence="2 3">2789STDY5834961</strain>
    </source>
</reference>
<keyword evidence="1" id="KW-0812">Transmembrane</keyword>
<feature type="transmembrane region" description="Helical" evidence="1">
    <location>
        <begin position="31"/>
        <end position="50"/>
    </location>
</feature>
<gene>
    <name evidence="2" type="ORF">ERS852573_01818</name>
</gene>
<organism evidence="2 3">
    <name type="scientific">Dorea longicatena</name>
    <dbReference type="NCBI Taxonomy" id="88431"/>
    <lineage>
        <taxon>Bacteria</taxon>
        <taxon>Bacillati</taxon>
        <taxon>Bacillota</taxon>
        <taxon>Clostridia</taxon>
        <taxon>Lachnospirales</taxon>
        <taxon>Lachnospiraceae</taxon>
        <taxon>Dorea</taxon>
    </lineage>
</organism>
<dbReference type="AlphaFoldDB" id="A0A173TYY1"/>
<keyword evidence="1" id="KW-1133">Transmembrane helix</keyword>
<protein>
    <submittedName>
        <fullName evidence="2">Uncharacterized protein</fullName>
    </submittedName>
</protein>
<sequence>MNDVGANLFGKNITMNEREDEVKMKMKFKRILVGVMAVATLASVIVQPMTVSASEKEPEVTGATSSLDASVKISVGYSIMTMRKFITKGVLPLILFRIITWLGQYIFMVDGSIDWFQFRLVYGVPIGIPYMVIIISIKMDLSGTTRVLALGILIGAVFGFFIAAGIAVRAI</sequence>
<accession>A0A173TYY1</accession>
<feature type="transmembrane region" description="Helical" evidence="1">
    <location>
        <begin position="120"/>
        <end position="141"/>
    </location>
</feature>
<evidence type="ECO:0000313" key="3">
    <source>
        <dbReference type="Proteomes" id="UP000095597"/>
    </source>
</evidence>